<dbReference type="InterPro" id="IPR003713">
    <property type="entry name" value="FliS"/>
</dbReference>
<accession>A0A1P8K3A9</accession>
<keyword evidence="8" id="KW-1185">Reference proteome</keyword>
<dbReference type="Gene3D" id="1.20.120.340">
    <property type="entry name" value="Flagellar protein FliS"/>
    <property type="match status" value="1"/>
</dbReference>
<keyword evidence="5" id="KW-0143">Chaperone</keyword>
<dbReference type="PANTHER" id="PTHR34773">
    <property type="entry name" value="FLAGELLAR SECRETION CHAPERONE FLIS"/>
    <property type="match status" value="1"/>
</dbReference>
<dbReference type="PANTHER" id="PTHR34773:SF1">
    <property type="entry name" value="FLAGELLAR SECRETION CHAPERONE FLIS"/>
    <property type="match status" value="1"/>
</dbReference>
<evidence type="ECO:0000313" key="7">
    <source>
        <dbReference type="EMBL" id="APW40477.1"/>
    </source>
</evidence>
<dbReference type="GO" id="GO:0044780">
    <property type="term" value="P:bacterial-type flagellum assembly"/>
    <property type="evidence" value="ECO:0007669"/>
    <property type="project" value="InterPro"/>
</dbReference>
<organism evidence="7 8">
    <name type="scientific">Rhodoferax koreensis</name>
    <dbReference type="NCBI Taxonomy" id="1842727"/>
    <lineage>
        <taxon>Bacteria</taxon>
        <taxon>Pseudomonadati</taxon>
        <taxon>Pseudomonadota</taxon>
        <taxon>Betaproteobacteria</taxon>
        <taxon>Burkholderiales</taxon>
        <taxon>Comamonadaceae</taxon>
        <taxon>Rhodoferax</taxon>
    </lineage>
</organism>
<comment type="similarity">
    <text evidence="2 6">Belongs to the FliS family.</text>
</comment>
<evidence type="ECO:0000256" key="2">
    <source>
        <dbReference type="ARBA" id="ARBA00008787"/>
    </source>
</evidence>
<dbReference type="AlphaFoldDB" id="A0A1P8K3A9"/>
<dbReference type="GO" id="GO:0071973">
    <property type="term" value="P:bacterial-type flagellum-dependent cell motility"/>
    <property type="evidence" value="ECO:0007669"/>
    <property type="project" value="TreeGrafter"/>
</dbReference>
<name>A0A1P8K3A9_9BURK</name>
<evidence type="ECO:0000256" key="5">
    <source>
        <dbReference type="ARBA" id="ARBA00023186"/>
    </source>
</evidence>
<comment type="subcellular location">
    <subcellularLocation>
        <location evidence="1 6">Cytoplasm</location>
        <location evidence="1 6">Cytosol</location>
    </subcellularLocation>
</comment>
<evidence type="ECO:0000256" key="3">
    <source>
        <dbReference type="ARBA" id="ARBA00022490"/>
    </source>
</evidence>
<dbReference type="STRING" id="1842727.RD110_05030"/>
<gene>
    <name evidence="7" type="ORF">RD110_05030</name>
</gene>
<keyword evidence="7" id="KW-0282">Flagellum</keyword>
<dbReference type="RefSeq" id="WP_076204395.1">
    <property type="nucleotide sequence ID" value="NZ_CP019236.1"/>
</dbReference>
<protein>
    <recommendedName>
        <fullName evidence="6">Flagellar secretion chaperone FliS</fullName>
    </recommendedName>
</protein>
<keyword evidence="3 6" id="KW-0963">Cytoplasm</keyword>
<dbReference type="KEGG" id="rhy:RD110_05030"/>
<sequence>MFTPVSTRSASAYKRVGVETSIDGASPHQLICLLFDALLLSLAKARGALERNDMELKGKEISRAVRILEEGLKDGLNKEQGGELAVNLLGVYNYSISRLTMANVKNDAALIGEVSELIKTVFEAWKSIATPVAHA</sequence>
<dbReference type="CDD" id="cd16098">
    <property type="entry name" value="FliS"/>
    <property type="match status" value="1"/>
</dbReference>
<dbReference type="NCBIfam" id="TIGR00208">
    <property type="entry name" value="fliS"/>
    <property type="match status" value="1"/>
</dbReference>
<reference evidence="7 8" key="1">
    <citation type="submission" date="2017-01" db="EMBL/GenBank/DDBJ databases">
        <authorList>
            <person name="Mah S.A."/>
            <person name="Swanson W.J."/>
            <person name="Moy G.W."/>
            <person name="Vacquier V.D."/>
        </authorList>
    </citation>
    <scope>NUCLEOTIDE SEQUENCE [LARGE SCALE GENOMIC DNA]</scope>
    <source>
        <strain evidence="7 8">DCY110</strain>
    </source>
</reference>
<dbReference type="Pfam" id="PF02561">
    <property type="entry name" value="FliS"/>
    <property type="match status" value="1"/>
</dbReference>
<evidence type="ECO:0000256" key="6">
    <source>
        <dbReference type="PIRNR" id="PIRNR039090"/>
    </source>
</evidence>
<evidence type="ECO:0000256" key="1">
    <source>
        <dbReference type="ARBA" id="ARBA00004514"/>
    </source>
</evidence>
<dbReference type="OrthoDB" id="9792010at2"/>
<evidence type="ECO:0000313" key="8">
    <source>
        <dbReference type="Proteomes" id="UP000186609"/>
    </source>
</evidence>
<dbReference type="InterPro" id="IPR036584">
    <property type="entry name" value="FliS_sf"/>
</dbReference>
<dbReference type="Proteomes" id="UP000186609">
    <property type="component" value="Chromosome"/>
</dbReference>
<dbReference type="EMBL" id="CP019236">
    <property type="protein sequence ID" value="APW40477.1"/>
    <property type="molecule type" value="Genomic_DNA"/>
</dbReference>
<keyword evidence="7" id="KW-0966">Cell projection</keyword>
<keyword evidence="7" id="KW-0969">Cilium</keyword>
<proteinExistence type="inferred from homology"/>
<dbReference type="PIRSF" id="PIRSF039090">
    <property type="entry name" value="Flis"/>
    <property type="match status" value="1"/>
</dbReference>
<keyword evidence="4 6" id="KW-1005">Bacterial flagellum biogenesis</keyword>
<dbReference type="GO" id="GO:0005829">
    <property type="term" value="C:cytosol"/>
    <property type="evidence" value="ECO:0007669"/>
    <property type="project" value="UniProtKB-SubCell"/>
</dbReference>
<evidence type="ECO:0000256" key="4">
    <source>
        <dbReference type="ARBA" id="ARBA00022795"/>
    </source>
</evidence>
<dbReference type="SUPFAM" id="SSF101116">
    <property type="entry name" value="Flagellar export chaperone FliS"/>
    <property type="match status" value="1"/>
</dbReference>